<accession>A0A644YJY5</accession>
<dbReference type="CDD" id="cd00332">
    <property type="entry name" value="PAL-HAL"/>
    <property type="match status" value="1"/>
</dbReference>
<keyword evidence="1" id="KW-0456">Lyase</keyword>
<reference evidence="1" key="1">
    <citation type="submission" date="2019-08" db="EMBL/GenBank/DDBJ databases">
        <authorList>
            <person name="Kucharzyk K."/>
            <person name="Murdoch R.W."/>
            <person name="Higgins S."/>
            <person name="Loffler F."/>
        </authorList>
    </citation>
    <scope>NUCLEOTIDE SEQUENCE</scope>
</reference>
<gene>
    <name evidence="1" type="primary">hutH_16</name>
    <name evidence="1" type="ORF">SDC9_75500</name>
</gene>
<dbReference type="GO" id="GO:0004397">
    <property type="term" value="F:histidine ammonia-lyase activity"/>
    <property type="evidence" value="ECO:0007669"/>
    <property type="project" value="UniProtKB-EC"/>
</dbReference>
<dbReference type="Gene3D" id="1.10.275.10">
    <property type="entry name" value="Fumarase/aspartase (N-terminal domain)"/>
    <property type="match status" value="1"/>
</dbReference>
<dbReference type="InterPro" id="IPR001106">
    <property type="entry name" value="Aromatic_Lyase"/>
</dbReference>
<dbReference type="InterPro" id="IPR008948">
    <property type="entry name" value="L-Aspartase-like"/>
</dbReference>
<name>A0A644YJY5_9ZZZZ</name>
<protein>
    <submittedName>
        <fullName evidence="1">Histidine ammonia-lyase</fullName>
        <ecNumber evidence="1">4.3.1.3</ecNumber>
    </submittedName>
</protein>
<dbReference type="EC" id="4.3.1.3" evidence="1"/>
<dbReference type="PANTHER" id="PTHR10362">
    <property type="entry name" value="HISTIDINE AMMONIA-LYASE"/>
    <property type="match status" value="1"/>
</dbReference>
<dbReference type="EMBL" id="VSSQ01005391">
    <property type="protein sequence ID" value="MPM28962.1"/>
    <property type="molecule type" value="Genomic_DNA"/>
</dbReference>
<dbReference type="Gene3D" id="1.20.200.10">
    <property type="entry name" value="Fumarase/aspartase (Central domain)"/>
    <property type="match status" value="1"/>
</dbReference>
<proteinExistence type="predicted"/>
<sequence length="424" mass="46570">MLYCHSLGIEPLSTEEEVRAMMLVRLNTALCGSTGISVEILKMLRDFLNKGIHPVVPRRGSIGEGDITILSHIGLAIIGEGEVNYKGKRINSKEALSKEGMKPAILGPKDGLSIVSSNAQTAAGSVFLVKEVEEIIKISNVVYCLGMEGLNGVIQPLDERVNDMRGLKGQIKCADECRKYLEESYLYEPNKDRALQDALSFRCSFAINGSVLDALEYVKKYLLIQINTTDDNPCIMTDINNLSVSANFEITSLVAGIEMLGIVLCHLSKSSCNRMLKLADPSFTKLTRFLTPDEQKTIAYGTIQKTFTAIDAENRMLANPSSIDFYSISGNIEDHATNGPLVVDKVRKIVDNLKYIIGMEAIHAAQAVDLRNNVKMGKGTKAAYDAIRGVIPYLDKDRNLSVDIKAAYDIINSGELLRKVENAK</sequence>
<comment type="caution">
    <text evidence="1">The sequence shown here is derived from an EMBL/GenBank/DDBJ whole genome shotgun (WGS) entry which is preliminary data.</text>
</comment>
<dbReference type="AlphaFoldDB" id="A0A644YJY5"/>
<evidence type="ECO:0000313" key="1">
    <source>
        <dbReference type="EMBL" id="MPM28962.1"/>
    </source>
</evidence>
<organism evidence="1">
    <name type="scientific">bioreactor metagenome</name>
    <dbReference type="NCBI Taxonomy" id="1076179"/>
    <lineage>
        <taxon>unclassified sequences</taxon>
        <taxon>metagenomes</taxon>
        <taxon>ecological metagenomes</taxon>
    </lineage>
</organism>
<dbReference type="Pfam" id="PF00221">
    <property type="entry name" value="Lyase_aromatic"/>
    <property type="match status" value="1"/>
</dbReference>
<dbReference type="SUPFAM" id="SSF48557">
    <property type="entry name" value="L-aspartase-like"/>
    <property type="match status" value="1"/>
</dbReference>
<dbReference type="InterPro" id="IPR024083">
    <property type="entry name" value="Fumarase/histidase_N"/>
</dbReference>